<protein>
    <recommendedName>
        <fullName evidence="6">EXS domain-containing protein</fullName>
    </recommendedName>
</protein>
<keyword evidence="2 5" id="KW-0812">Transmembrane</keyword>
<dbReference type="InterPro" id="IPR004342">
    <property type="entry name" value="EXS_C"/>
</dbReference>
<dbReference type="Pfam" id="PF03124">
    <property type="entry name" value="EXS"/>
    <property type="match status" value="2"/>
</dbReference>
<evidence type="ECO:0000256" key="2">
    <source>
        <dbReference type="ARBA" id="ARBA00022692"/>
    </source>
</evidence>
<evidence type="ECO:0000256" key="5">
    <source>
        <dbReference type="SAM" id="Phobius"/>
    </source>
</evidence>
<keyword evidence="8" id="KW-1185">Reference proteome</keyword>
<keyword evidence="3 5" id="KW-1133">Transmembrane helix</keyword>
<sequence>MSATDLLKDSSVAVAFPLPFQILALIGLQILGWATNLHGLDAAGIDVISSLDLRTDISNPLPAHHPTPRQSSALVALYRSVYRIFVAYSCLCFASWLAWEYTTKGDVRRVDTFGYIPGIASLSIVCILLCPYNILHKTERRKLLQYFEMDTTNSHEVRKVHKTPMDPADALTSFPYLVRLRQCVIEYNHQGNTHRRPLYNALKYASAFPSIYLSAANRMVVDVGDENSGWFGGNYIFRLWLLAALVNSLYSFWWDMTNDWGMELLKVLTAEERKERDTRSPLKRLFLPRMHSFTPLVSRRTSVDAHGSVVDSRSTAEILNQRKHYHPFGLRHSLHFPLLVYPFLIFLNLVLRLIWSLKLFSVVNVKSHASIANFFLKMAELFRRWVWVFIRIEWEMIKKGRESQPKNRANDDAADYEMIPSAIPDRI</sequence>
<keyword evidence="4 5" id="KW-0472">Membrane</keyword>
<reference evidence="7" key="2">
    <citation type="submission" date="2021-10" db="EMBL/GenBank/DDBJ databases">
        <title>Phylogenomics reveals ancestral predisposition of the termite-cultivated fungus Termitomyces towards a domesticated lifestyle.</title>
        <authorList>
            <person name="Auxier B."/>
            <person name="Grum-Grzhimaylo A."/>
            <person name="Cardenas M.E."/>
            <person name="Lodge J.D."/>
            <person name="Laessoe T."/>
            <person name="Pedersen O."/>
            <person name="Smith M.E."/>
            <person name="Kuyper T.W."/>
            <person name="Franco-Molano E.A."/>
            <person name="Baroni T.J."/>
            <person name="Aanen D.K."/>
        </authorList>
    </citation>
    <scope>NUCLEOTIDE SEQUENCE</scope>
    <source>
        <strain evidence="7">D49</strain>
    </source>
</reference>
<dbReference type="PROSITE" id="PS51380">
    <property type="entry name" value="EXS"/>
    <property type="match status" value="1"/>
</dbReference>
<dbReference type="PANTHER" id="PTHR10783:SF46">
    <property type="entry name" value="PROTEIN ERD1 HOMOLOG 2"/>
    <property type="match status" value="1"/>
</dbReference>
<organism evidence="7 8">
    <name type="scientific">Sphagnurus paluster</name>
    <dbReference type="NCBI Taxonomy" id="117069"/>
    <lineage>
        <taxon>Eukaryota</taxon>
        <taxon>Fungi</taxon>
        <taxon>Dikarya</taxon>
        <taxon>Basidiomycota</taxon>
        <taxon>Agaricomycotina</taxon>
        <taxon>Agaricomycetes</taxon>
        <taxon>Agaricomycetidae</taxon>
        <taxon>Agaricales</taxon>
        <taxon>Tricholomatineae</taxon>
        <taxon>Lyophyllaceae</taxon>
        <taxon>Sphagnurus</taxon>
    </lineage>
</organism>
<dbReference type="AlphaFoldDB" id="A0A9P7GWM4"/>
<feature type="transmembrane region" description="Helical" evidence="5">
    <location>
        <begin position="12"/>
        <end position="31"/>
    </location>
</feature>
<evidence type="ECO:0000259" key="6">
    <source>
        <dbReference type="PROSITE" id="PS51380"/>
    </source>
</evidence>
<dbReference type="OrthoDB" id="2159384at2759"/>
<feature type="transmembrane region" description="Helical" evidence="5">
    <location>
        <begin position="114"/>
        <end position="135"/>
    </location>
</feature>
<dbReference type="PANTHER" id="PTHR10783">
    <property type="entry name" value="XENOTROPIC AND POLYTROPIC RETROVIRUS RECEPTOR 1-RELATED"/>
    <property type="match status" value="1"/>
</dbReference>
<dbReference type="EMBL" id="JABCKI010000009">
    <property type="protein sequence ID" value="KAG5654382.1"/>
    <property type="molecule type" value="Genomic_DNA"/>
</dbReference>
<name>A0A9P7GWM4_9AGAR</name>
<evidence type="ECO:0000256" key="4">
    <source>
        <dbReference type="ARBA" id="ARBA00023136"/>
    </source>
</evidence>
<evidence type="ECO:0000313" key="7">
    <source>
        <dbReference type="EMBL" id="KAG5654382.1"/>
    </source>
</evidence>
<proteinExistence type="predicted"/>
<feature type="transmembrane region" description="Helical" evidence="5">
    <location>
        <begin position="81"/>
        <end position="99"/>
    </location>
</feature>
<comment type="subcellular location">
    <subcellularLocation>
        <location evidence="1">Membrane</location>
        <topology evidence="1">Multi-pass membrane protein</topology>
    </subcellularLocation>
</comment>
<gene>
    <name evidence="7" type="ORF">H0H81_003206</name>
</gene>
<dbReference type="GO" id="GO:0016020">
    <property type="term" value="C:membrane"/>
    <property type="evidence" value="ECO:0007669"/>
    <property type="project" value="UniProtKB-SubCell"/>
</dbReference>
<comment type="caution">
    <text evidence="7">The sequence shown here is derived from an EMBL/GenBank/DDBJ whole genome shotgun (WGS) entry which is preliminary data.</text>
</comment>
<feature type="domain" description="EXS" evidence="6">
    <location>
        <begin position="159"/>
        <end position="427"/>
    </location>
</feature>
<evidence type="ECO:0000313" key="8">
    <source>
        <dbReference type="Proteomes" id="UP000717328"/>
    </source>
</evidence>
<evidence type="ECO:0000256" key="1">
    <source>
        <dbReference type="ARBA" id="ARBA00004141"/>
    </source>
</evidence>
<reference evidence="7" key="1">
    <citation type="submission" date="2021-02" db="EMBL/GenBank/DDBJ databases">
        <authorList>
            <person name="Nieuwenhuis M."/>
            <person name="Van De Peppel L.J.J."/>
        </authorList>
    </citation>
    <scope>NUCLEOTIDE SEQUENCE</scope>
    <source>
        <strain evidence="7">D49</strain>
    </source>
</reference>
<evidence type="ECO:0000256" key="3">
    <source>
        <dbReference type="ARBA" id="ARBA00022989"/>
    </source>
</evidence>
<feature type="transmembrane region" description="Helical" evidence="5">
    <location>
        <begin position="334"/>
        <end position="355"/>
    </location>
</feature>
<accession>A0A9P7GWM4</accession>
<dbReference type="GO" id="GO:0005737">
    <property type="term" value="C:cytoplasm"/>
    <property type="evidence" value="ECO:0007669"/>
    <property type="project" value="TreeGrafter"/>
</dbReference>
<dbReference type="Proteomes" id="UP000717328">
    <property type="component" value="Unassembled WGS sequence"/>
</dbReference>
<feature type="transmembrane region" description="Helical" evidence="5">
    <location>
        <begin position="235"/>
        <end position="254"/>
    </location>
</feature>